<dbReference type="InterPro" id="IPR004378">
    <property type="entry name" value="F420H2_quin_Rdtase"/>
</dbReference>
<reference evidence="3 4" key="1">
    <citation type="submission" date="2020-07" db="EMBL/GenBank/DDBJ databases">
        <title>Sequencing the genomes of 1000 actinobacteria strains.</title>
        <authorList>
            <person name="Klenk H.-P."/>
        </authorList>
    </citation>
    <scope>NUCLEOTIDE SEQUENCE [LARGE SCALE GENOMIC DNA]</scope>
    <source>
        <strain evidence="3 4">DSM 26487</strain>
    </source>
</reference>
<gene>
    <name evidence="3" type="ORF">BJ988_002109</name>
</gene>
<dbReference type="RefSeq" id="WP_179657947.1">
    <property type="nucleotide sequence ID" value="NZ_JACBZR010000001.1"/>
</dbReference>
<name>A0A7Z0DLH4_9ACTN</name>
<dbReference type="NCBIfam" id="TIGR00026">
    <property type="entry name" value="hi_GC_TIGR00026"/>
    <property type="match status" value="1"/>
</dbReference>
<sequence length="141" mass="15543">MSDSEFKDWNQSIIDEFRANDGNVTSVPFGRGLVLVHHTGAKTGTERVSPVANIRQDPDTWLIAASKAGAAENPAWYHNLLANPETKIETPADGVVEVRVSELTGAERDAAWERFKAMSPGFGEYEAKTDRVIPVLALHRR</sequence>
<keyword evidence="4" id="KW-1185">Reference proteome</keyword>
<dbReference type="InterPro" id="IPR012349">
    <property type="entry name" value="Split_barrel_FMN-bd"/>
</dbReference>
<dbReference type="PANTHER" id="PTHR39428:SF1">
    <property type="entry name" value="F420H(2)-DEPENDENT QUINONE REDUCTASE RV1261C"/>
    <property type="match status" value="1"/>
</dbReference>
<comment type="catalytic activity">
    <reaction evidence="2">
        <text>oxidized coenzyme F420-(gamma-L-Glu)(n) + a quinol + H(+) = reduced coenzyme F420-(gamma-L-Glu)(n) + a quinone</text>
        <dbReference type="Rhea" id="RHEA:39663"/>
        <dbReference type="Rhea" id="RHEA-COMP:12939"/>
        <dbReference type="Rhea" id="RHEA-COMP:14378"/>
        <dbReference type="ChEBI" id="CHEBI:15378"/>
        <dbReference type="ChEBI" id="CHEBI:24646"/>
        <dbReference type="ChEBI" id="CHEBI:132124"/>
        <dbReference type="ChEBI" id="CHEBI:133980"/>
        <dbReference type="ChEBI" id="CHEBI:139511"/>
    </reaction>
</comment>
<dbReference type="Proteomes" id="UP000564496">
    <property type="component" value="Unassembled WGS sequence"/>
</dbReference>
<dbReference type="PANTHER" id="PTHR39428">
    <property type="entry name" value="F420H(2)-DEPENDENT QUINONE REDUCTASE RV1261C"/>
    <property type="match status" value="1"/>
</dbReference>
<proteinExistence type="inferred from homology"/>
<dbReference type="AlphaFoldDB" id="A0A7Z0DLH4"/>
<evidence type="ECO:0000313" key="4">
    <source>
        <dbReference type="Proteomes" id="UP000564496"/>
    </source>
</evidence>
<accession>A0A7Z0DLH4</accession>
<dbReference type="GO" id="GO:0005886">
    <property type="term" value="C:plasma membrane"/>
    <property type="evidence" value="ECO:0007669"/>
    <property type="project" value="TreeGrafter"/>
</dbReference>
<dbReference type="GO" id="GO:0070967">
    <property type="term" value="F:coenzyme F420 binding"/>
    <property type="evidence" value="ECO:0007669"/>
    <property type="project" value="TreeGrafter"/>
</dbReference>
<dbReference type="Gene3D" id="2.30.110.10">
    <property type="entry name" value="Electron Transport, Fmn-binding Protein, Chain A"/>
    <property type="match status" value="1"/>
</dbReference>
<comment type="caution">
    <text evidence="3">The sequence shown here is derived from an EMBL/GenBank/DDBJ whole genome shotgun (WGS) entry which is preliminary data.</text>
</comment>
<dbReference type="Pfam" id="PF04075">
    <property type="entry name" value="F420H2_quin_red"/>
    <property type="match status" value="1"/>
</dbReference>
<evidence type="ECO:0000313" key="3">
    <source>
        <dbReference type="EMBL" id="NYI77461.1"/>
    </source>
</evidence>
<evidence type="ECO:0000256" key="2">
    <source>
        <dbReference type="ARBA" id="ARBA00049106"/>
    </source>
</evidence>
<comment type="similarity">
    <text evidence="1">Belongs to the F420H(2)-dependent quinone reductase family.</text>
</comment>
<evidence type="ECO:0000256" key="1">
    <source>
        <dbReference type="ARBA" id="ARBA00008710"/>
    </source>
</evidence>
<organism evidence="3 4">
    <name type="scientific">Nocardioides panzhihuensis</name>
    <dbReference type="NCBI Taxonomy" id="860243"/>
    <lineage>
        <taxon>Bacteria</taxon>
        <taxon>Bacillati</taxon>
        <taxon>Actinomycetota</taxon>
        <taxon>Actinomycetes</taxon>
        <taxon>Propionibacteriales</taxon>
        <taxon>Nocardioidaceae</taxon>
        <taxon>Nocardioides</taxon>
    </lineage>
</organism>
<dbReference type="EMBL" id="JACBZR010000001">
    <property type="protein sequence ID" value="NYI77461.1"/>
    <property type="molecule type" value="Genomic_DNA"/>
</dbReference>
<protein>
    <submittedName>
        <fullName evidence="3">Deazaflavin-dependent oxidoreductase (Nitroreductase family)</fullName>
    </submittedName>
</protein>
<dbReference type="GO" id="GO:0016491">
    <property type="term" value="F:oxidoreductase activity"/>
    <property type="evidence" value="ECO:0007669"/>
    <property type="project" value="InterPro"/>
</dbReference>